<evidence type="ECO:0000313" key="6">
    <source>
        <dbReference type="Proteomes" id="UP000264820"/>
    </source>
</evidence>
<dbReference type="InterPro" id="IPR052307">
    <property type="entry name" value="EJ_Adhesion_Regulator"/>
</dbReference>
<dbReference type="SMART" id="SM00406">
    <property type="entry name" value="IGv"/>
    <property type="match status" value="1"/>
</dbReference>
<dbReference type="GeneTree" id="ENSGT00940000165076"/>
<feature type="transmembrane region" description="Helical" evidence="2">
    <location>
        <begin position="241"/>
        <end position="266"/>
    </location>
</feature>
<feature type="compositionally biased region" description="Basic and acidic residues" evidence="1">
    <location>
        <begin position="353"/>
        <end position="362"/>
    </location>
</feature>
<keyword evidence="6" id="KW-1185">Reference proteome</keyword>
<dbReference type="CTD" id="564423"/>
<feature type="region of interest" description="Disordered" evidence="1">
    <location>
        <begin position="324"/>
        <end position="362"/>
    </location>
</feature>
<feature type="compositionally biased region" description="Polar residues" evidence="1">
    <location>
        <begin position="324"/>
        <end position="344"/>
    </location>
</feature>
<dbReference type="InterPro" id="IPR007110">
    <property type="entry name" value="Ig-like_dom"/>
</dbReference>
<dbReference type="OMA" id="GYRTHQG"/>
<accession>A0A3Q2XZP4</accession>
<dbReference type="InterPro" id="IPR003599">
    <property type="entry name" value="Ig_sub"/>
</dbReference>
<dbReference type="InterPro" id="IPR036179">
    <property type="entry name" value="Ig-like_dom_sf"/>
</dbReference>
<dbReference type="Proteomes" id="UP000264820">
    <property type="component" value="Unplaced"/>
</dbReference>
<dbReference type="SMART" id="SM00409">
    <property type="entry name" value="IG"/>
    <property type="match status" value="2"/>
</dbReference>
<feature type="chain" id="PRO_5018702448" evidence="3">
    <location>
        <begin position="26"/>
        <end position="362"/>
    </location>
</feature>
<dbReference type="Gene3D" id="2.60.40.10">
    <property type="entry name" value="Immunoglobulins"/>
    <property type="match status" value="2"/>
</dbReference>
<dbReference type="PANTHER" id="PTHR44468:SF2">
    <property type="entry name" value="V-SET AND IMMUNOGLOBULIN DOMAIN CONTAINING 8B ISOFORM X1"/>
    <property type="match status" value="1"/>
</dbReference>
<evidence type="ECO:0000259" key="4">
    <source>
        <dbReference type="PROSITE" id="PS50835"/>
    </source>
</evidence>
<dbReference type="GeneID" id="109511619"/>
<dbReference type="InterPro" id="IPR013783">
    <property type="entry name" value="Ig-like_fold"/>
</dbReference>
<name>A0A3Q2XZP4_HIPCM</name>
<keyword evidence="2" id="KW-1133">Transmembrane helix</keyword>
<feature type="domain" description="Ig-like" evidence="4">
    <location>
        <begin position="146"/>
        <end position="233"/>
    </location>
</feature>
<dbReference type="Ensembl" id="ENSHCOT00000016241.1">
    <property type="protein sequence ID" value="ENSHCOP00000009967.1"/>
    <property type="gene ID" value="ENSHCOG00000012500.1"/>
</dbReference>
<dbReference type="PANTHER" id="PTHR44468">
    <property type="entry name" value="COXSACKIEVIRUS AND ADENOVIRUS RECEPTOR-RELATED"/>
    <property type="match status" value="1"/>
</dbReference>
<dbReference type="SUPFAM" id="SSF48726">
    <property type="entry name" value="Immunoglobulin"/>
    <property type="match status" value="2"/>
</dbReference>
<keyword evidence="3" id="KW-0732">Signal</keyword>
<dbReference type="PROSITE" id="PS50835">
    <property type="entry name" value="IG_LIKE"/>
    <property type="match status" value="2"/>
</dbReference>
<evidence type="ECO:0000256" key="2">
    <source>
        <dbReference type="SAM" id="Phobius"/>
    </source>
</evidence>
<proteinExistence type="predicted"/>
<dbReference type="Pfam" id="PF07686">
    <property type="entry name" value="V-set"/>
    <property type="match status" value="1"/>
</dbReference>
<feature type="signal peptide" evidence="3">
    <location>
        <begin position="1"/>
        <end position="25"/>
    </location>
</feature>
<keyword evidence="2" id="KW-0472">Membrane</keyword>
<feature type="domain" description="Ig-like" evidence="4">
    <location>
        <begin position="4"/>
        <end position="139"/>
    </location>
</feature>
<dbReference type="CDD" id="cd00096">
    <property type="entry name" value="Ig"/>
    <property type="match status" value="1"/>
</dbReference>
<organism evidence="5 6">
    <name type="scientific">Hippocampus comes</name>
    <name type="common">Tiger tail seahorse</name>
    <dbReference type="NCBI Taxonomy" id="109280"/>
    <lineage>
        <taxon>Eukaryota</taxon>
        <taxon>Metazoa</taxon>
        <taxon>Chordata</taxon>
        <taxon>Craniata</taxon>
        <taxon>Vertebrata</taxon>
        <taxon>Euteleostomi</taxon>
        <taxon>Actinopterygii</taxon>
        <taxon>Neopterygii</taxon>
        <taxon>Teleostei</taxon>
        <taxon>Neoteleostei</taxon>
        <taxon>Acanthomorphata</taxon>
        <taxon>Syngnathiaria</taxon>
        <taxon>Syngnathiformes</taxon>
        <taxon>Syngnathoidei</taxon>
        <taxon>Syngnathidae</taxon>
        <taxon>Hippocampus</taxon>
    </lineage>
</organism>
<dbReference type="KEGG" id="hcq:109511619"/>
<protein>
    <submittedName>
        <fullName evidence="5">V-set and immunoglobulin domain containing 8b</fullName>
    </submittedName>
</protein>
<reference evidence="5" key="2">
    <citation type="submission" date="2025-09" db="UniProtKB">
        <authorList>
            <consortium name="Ensembl"/>
        </authorList>
    </citation>
    <scope>IDENTIFICATION</scope>
</reference>
<reference evidence="5" key="1">
    <citation type="submission" date="2025-08" db="UniProtKB">
        <authorList>
            <consortium name="Ensembl"/>
        </authorList>
    </citation>
    <scope>IDENTIFICATION</scope>
</reference>
<dbReference type="Pfam" id="PF13927">
    <property type="entry name" value="Ig_3"/>
    <property type="match status" value="1"/>
</dbReference>
<dbReference type="RefSeq" id="XP_019718396.1">
    <property type="nucleotide sequence ID" value="XM_019862837.1"/>
</dbReference>
<keyword evidence="2" id="KW-0812">Transmembrane</keyword>
<sequence length="362" mass="39608">MMEPGLKMTVFFLVTVHLKTDVTRAMQVTSTGPQTVQKAQGENLLIGCTYTPGLQDTGELDIEWSNVSPDMTQKDKLILAYTGGRILNYDPSLSGRLSFVGDPKRGDASISITDLRLSDTATYLCKVKKAPGVDMRKVTLVVMVPPSVPKCWIDGKEEKGSPVTLRCKSYQGSSPLTYSWRRESGGAKPPLAVPLNTQNGEYLIKNHSDSYAGSYVCEAKNPVGKAQCKQALQAYNPTNRVGVIVGAVIGALLLLLLLLLAIWLTVCCCLKLRYEKEVANEIREDTRAPESRASSRNSSYRSVLGYRTHQGVSYSSVGNRLISVNESNGSHPSNSDKGSKQSASVRKPLPPLKYDHRYGYPV</sequence>
<evidence type="ECO:0000256" key="3">
    <source>
        <dbReference type="SAM" id="SignalP"/>
    </source>
</evidence>
<dbReference type="AlphaFoldDB" id="A0A3Q2XZP4"/>
<dbReference type="OrthoDB" id="10045577at2759"/>
<dbReference type="InterPro" id="IPR013106">
    <property type="entry name" value="Ig_V-set"/>
</dbReference>
<evidence type="ECO:0000256" key="1">
    <source>
        <dbReference type="SAM" id="MobiDB-lite"/>
    </source>
</evidence>
<evidence type="ECO:0000313" key="5">
    <source>
        <dbReference type="Ensembl" id="ENSHCOP00000009967.1"/>
    </source>
</evidence>